<accession>A0A927EVS8</accession>
<evidence type="ECO:0000313" key="2">
    <source>
        <dbReference type="Proteomes" id="UP000632289"/>
    </source>
</evidence>
<dbReference type="AlphaFoldDB" id="A0A927EVS8"/>
<evidence type="ECO:0000313" key="1">
    <source>
        <dbReference type="EMBL" id="MBD3930438.1"/>
    </source>
</evidence>
<name>A0A927EVS8_9ACTN</name>
<protein>
    <submittedName>
        <fullName evidence="1">Antibiotic ABC transporter ATP-binding protein</fullName>
    </submittedName>
</protein>
<keyword evidence="1" id="KW-0547">Nucleotide-binding</keyword>
<keyword evidence="2" id="KW-1185">Reference proteome</keyword>
<proteinExistence type="predicted"/>
<comment type="caution">
    <text evidence="1">The sequence shown here is derived from an EMBL/GenBank/DDBJ whole genome shotgun (WGS) entry which is preliminary data.</text>
</comment>
<dbReference type="GO" id="GO:0005524">
    <property type="term" value="F:ATP binding"/>
    <property type="evidence" value="ECO:0007669"/>
    <property type="project" value="UniProtKB-KW"/>
</dbReference>
<dbReference type="SUPFAM" id="SSF53474">
    <property type="entry name" value="alpha/beta-Hydrolases"/>
    <property type="match status" value="1"/>
</dbReference>
<dbReference type="Proteomes" id="UP000632289">
    <property type="component" value="Unassembled WGS sequence"/>
</dbReference>
<dbReference type="EMBL" id="JACXYU010000001">
    <property type="protein sequence ID" value="MBD3930438.1"/>
    <property type="molecule type" value="Genomic_DNA"/>
</dbReference>
<gene>
    <name evidence="1" type="ORF">IF129_02455</name>
</gene>
<organism evidence="1 2">
    <name type="scientific">Streptomyces chumphonensis</name>
    <dbReference type="NCBI Taxonomy" id="1214925"/>
    <lineage>
        <taxon>Bacteria</taxon>
        <taxon>Bacillati</taxon>
        <taxon>Actinomycetota</taxon>
        <taxon>Actinomycetes</taxon>
        <taxon>Kitasatosporales</taxon>
        <taxon>Streptomycetaceae</taxon>
        <taxon>Streptomyces</taxon>
    </lineage>
</organism>
<sequence length="299" mass="31920">MGRVVLVHGIAQQFEGPELLSLRLGAALRDGVRLASGMALQPDDVACAFYGDVFVEPGSRSGDLPPWDEHDVVDGLEADLLAAWWRRAAELDDGVSPPDEEGTRGPAGFAVSRLLLSRWVRGALNALSEVRFFQPVSKRMLVAELKQVRRYMDEPQVRRAARAAVGDQIGADTRVLVANSLGSVVAYETLCENPGWPVTDLVTVGSPLGLPVVFRRLSPLPVEGRGAWPGGVVRWTNVADPGDVVALVGSLASRFVSGPAGLVEDRTITNGVRMHDFQRYLTAPKTATAVAAGLQAAPA</sequence>
<keyword evidence="1" id="KW-0067">ATP-binding</keyword>
<dbReference type="InterPro" id="IPR029058">
    <property type="entry name" value="AB_hydrolase_fold"/>
</dbReference>
<reference evidence="1" key="1">
    <citation type="submission" date="2020-09" db="EMBL/GenBank/DDBJ databases">
        <title>Secondary metabolite and genome analysis of marine Streptomyces chumphonensis KK1-2T.</title>
        <authorList>
            <person name="Phongsopitanun W."/>
            <person name="Kanchanasin P."/>
            <person name="Pittayakhajonwut P."/>
            <person name="Suwanborirux K."/>
            <person name="Tanasupawat S."/>
        </authorList>
    </citation>
    <scope>NUCLEOTIDE SEQUENCE</scope>
    <source>
        <strain evidence="1">KK1-2</strain>
    </source>
</reference>